<protein>
    <submittedName>
        <fullName evidence="2">Helix-turn-helix domain-containing protein</fullName>
    </submittedName>
</protein>
<dbReference type="InterPro" id="IPR010982">
    <property type="entry name" value="Lambda_DNA-bd_dom_sf"/>
</dbReference>
<proteinExistence type="predicted"/>
<reference evidence="2 3" key="1">
    <citation type="submission" date="2020-06" db="EMBL/GenBank/DDBJ databases">
        <title>Genome mining for natural products.</title>
        <authorList>
            <person name="Zhang B."/>
            <person name="Shi J."/>
            <person name="Ge H."/>
        </authorList>
    </citation>
    <scope>NUCLEOTIDE SEQUENCE [LARGE SCALE GENOMIC DNA]</scope>
    <source>
        <strain evidence="2 3">NA00687</strain>
    </source>
</reference>
<dbReference type="EMBL" id="CP054929">
    <property type="protein sequence ID" value="QKW52171.1"/>
    <property type="molecule type" value="Genomic_DNA"/>
</dbReference>
<evidence type="ECO:0000313" key="3">
    <source>
        <dbReference type="Proteomes" id="UP000509303"/>
    </source>
</evidence>
<gene>
    <name evidence="2" type="ORF">HUT08_24490</name>
</gene>
<dbReference type="GO" id="GO:0003677">
    <property type="term" value="F:DNA binding"/>
    <property type="evidence" value="ECO:0007669"/>
    <property type="project" value="InterPro"/>
</dbReference>
<dbReference type="Pfam" id="PF19054">
    <property type="entry name" value="DUF5753"/>
    <property type="match status" value="1"/>
</dbReference>
<accession>A0A7H8NCJ3</accession>
<dbReference type="SUPFAM" id="SSF47413">
    <property type="entry name" value="lambda repressor-like DNA-binding domains"/>
    <property type="match status" value="1"/>
</dbReference>
<name>A0A7H8NCJ3_9ACTN</name>
<dbReference type="InterPro" id="IPR001387">
    <property type="entry name" value="Cro/C1-type_HTH"/>
</dbReference>
<dbReference type="RefSeq" id="WP_176163877.1">
    <property type="nucleotide sequence ID" value="NZ_CP054929.1"/>
</dbReference>
<dbReference type="InterPro" id="IPR043917">
    <property type="entry name" value="DUF5753"/>
</dbReference>
<dbReference type="Pfam" id="PF13560">
    <property type="entry name" value="HTH_31"/>
    <property type="match status" value="1"/>
</dbReference>
<organism evidence="2 3">
    <name type="scientific">Streptomyces buecherae</name>
    <dbReference type="NCBI Taxonomy" id="2763006"/>
    <lineage>
        <taxon>Bacteria</taxon>
        <taxon>Bacillati</taxon>
        <taxon>Actinomycetota</taxon>
        <taxon>Actinomycetes</taxon>
        <taxon>Kitasatosporales</taxon>
        <taxon>Streptomycetaceae</taxon>
        <taxon>Streptomyces</taxon>
    </lineage>
</organism>
<evidence type="ECO:0000313" key="2">
    <source>
        <dbReference type="EMBL" id="QKW52171.1"/>
    </source>
</evidence>
<feature type="domain" description="HTH cro/C1-type" evidence="1">
    <location>
        <begin position="10"/>
        <end position="64"/>
    </location>
</feature>
<evidence type="ECO:0000259" key="1">
    <source>
        <dbReference type="PROSITE" id="PS50943"/>
    </source>
</evidence>
<dbReference type="Gene3D" id="1.10.260.40">
    <property type="entry name" value="lambda repressor-like DNA-binding domains"/>
    <property type="match status" value="1"/>
</dbReference>
<dbReference type="Proteomes" id="UP000509303">
    <property type="component" value="Chromosome"/>
</dbReference>
<keyword evidence="3" id="KW-1185">Reference proteome</keyword>
<dbReference type="CDD" id="cd00093">
    <property type="entry name" value="HTH_XRE"/>
    <property type="match status" value="1"/>
</dbReference>
<dbReference type="AlphaFoldDB" id="A0A7H8NCJ3"/>
<dbReference type="SMART" id="SM00530">
    <property type="entry name" value="HTH_XRE"/>
    <property type="match status" value="1"/>
</dbReference>
<dbReference type="PROSITE" id="PS50943">
    <property type="entry name" value="HTH_CROC1"/>
    <property type="match status" value="1"/>
</dbReference>
<sequence>MNGVHIGRALRDLRAASGKQAKAVARSAVMSPSKLSKIENGVLAPSLIDVERILSALEVSEEVKARLAEVARQAATEATAWRIYRRTGVHKHQNEIRAIEAQTSLMRLFQPACVPGLLQTPEYARAVLGRHGYTDGVLEKMMGARLLRQEVLFEAGRTFRFVITESVLRWQLVPPAMMAAQLDKLMSVSRMSNVSLSVVPLGAPMADLPSSSFVLFDANLVIVEIPHAEVTTSEARDVELYVKKFDGFEGVAVGDEEMRALVSNLRDDFLRQQETG</sequence>